<evidence type="ECO:0000313" key="2">
    <source>
        <dbReference type="Proteomes" id="UP001499854"/>
    </source>
</evidence>
<name>A0ABP5D439_9ACTN</name>
<keyword evidence="2" id="KW-1185">Reference proteome</keyword>
<gene>
    <name evidence="1" type="ORF">GCM10009838_34400</name>
</gene>
<evidence type="ECO:0000313" key="1">
    <source>
        <dbReference type="EMBL" id="GAA1972025.1"/>
    </source>
</evidence>
<reference evidence="2" key="1">
    <citation type="journal article" date="2019" name="Int. J. Syst. Evol. Microbiol.">
        <title>The Global Catalogue of Microorganisms (GCM) 10K type strain sequencing project: providing services to taxonomists for standard genome sequencing and annotation.</title>
        <authorList>
            <consortium name="The Broad Institute Genomics Platform"/>
            <consortium name="The Broad Institute Genome Sequencing Center for Infectious Disease"/>
            <person name="Wu L."/>
            <person name="Ma J."/>
        </authorList>
    </citation>
    <scope>NUCLEOTIDE SEQUENCE [LARGE SCALE GENOMIC DNA]</scope>
    <source>
        <strain evidence="2">JCM 16013</strain>
    </source>
</reference>
<protein>
    <submittedName>
        <fullName evidence="1">Uncharacterized protein</fullName>
    </submittedName>
</protein>
<organism evidence="1 2">
    <name type="scientific">Catenulispora subtropica</name>
    <dbReference type="NCBI Taxonomy" id="450798"/>
    <lineage>
        <taxon>Bacteria</taxon>
        <taxon>Bacillati</taxon>
        <taxon>Actinomycetota</taxon>
        <taxon>Actinomycetes</taxon>
        <taxon>Catenulisporales</taxon>
        <taxon>Catenulisporaceae</taxon>
        <taxon>Catenulispora</taxon>
    </lineage>
</organism>
<comment type="caution">
    <text evidence="1">The sequence shown here is derived from an EMBL/GenBank/DDBJ whole genome shotgun (WGS) entry which is preliminary data.</text>
</comment>
<sequence length="154" mass="16032">MDPSPDCGSFIDGFSFVDLGGSAFAQAAVHLGGQDDTGSDWSGMEALLSYSGDGAHKTVEAIRKLVLRCPTGVDMDGNQVQFGVVDGAGVGDESLTVTARATKKGDTHLSDNDVSIIRRDNVLITVADYDDTVTGSSQQLAAVTKLADGKFTSR</sequence>
<dbReference type="EMBL" id="BAAAQM010000017">
    <property type="protein sequence ID" value="GAA1972025.1"/>
    <property type="molecule type" value="Genomic_DNA"/>
</dbReference>
<proteinExistence type="predicted"/>
<accession>A0ABP5D439</accession>
<dbReference type="Proteomes" id="UP001499854">
    <property type="component" value="Unassembled WGS sequence"/>
</dbReference>